<feature type="domain" description="Type I restriction enzyme R protein N-terminal" evidence="1">
    <location>
        <begin position="15"/>
        <end position="127"/>
    </location>
</feature>
<dbReference type="EMBL" id="JQ844185">
    <property type="protein sequence ID" value="AGS52202.1"/>
    <property type="molecule type" value="Genomic_DNA"/>
</dbReference>
<proteinExistence type="predicted"/>
<organism evidence="2">
    <name type="scientific">uncultured bacterium contig00052</name>
    <dbReference type="NCBI Taxonomy" id="1181536"/>
    <lineage>
        <taxon>Bacteria</taxon>
        <taxon>environmental samples</taxon>
    </lineage>
</organism>
<accession>A0A806JZK2</accession>
<evidence type="ECO:0000313" key="2">
    <source>
        <dbReference type="EMBL" id="AGS52202.1"/>
    </source>
</evidence>
<evidence type="ECO:0000259" key="1">
    <source>
        <dbReference type="Pfam" id="PF13588"/>
    </source>
</evidence>
<dbReference type="Pfam" id="PF13588">
    <property type="entry name" value="HSDR_N_2"/>
    <property type="match status" value="1"/>
</dbReference>
<dbReference type="InterPro" id="IPR029464">
    <property type="entry name" value="HSDR_N"/>
</dbReference>
<protein>
    <recommendedName>
        <fullName evidence="1">Type I restriction enzyme R protein N-terminal domain-containing protein</fullName>
    </recommendedName>
</protein>
<sequence>MLYDKTREKMVAQTPEELVRQSLARWLIEKLGVPESLIKTEFALSLLKPGNKGRLDVIVANSKNPDLSEPWLIAECKAGKTPLQSLEAQVNKYLRVVRPLHIVLAIGNEWHFLSKKEGGYAAVSALPPY</sequence>
<name>A0A806JZK2_9BACT</name>
<reference evidence="2" key="1">
    <citation type="submission" date="2012-03" db="EMBL/GenBank/DDBJ databases">
        <title>Functional metagenomics reveals considerable lignocellulase gene clusters in the gut microbiome of a wood-feeding higher termite.</title>
        <authorList>
            <person name="Liu N."/>
        </authorList>
    </citation>
    <scope>NUCLEOTIDE SEQUENCE</scope>
</reference>
<dbReference type="AlphaFoldDB" id="A0A806JZK2"/>